<dbReference type="KEGG" id="ole:K0B96_11170"/>
<feature type="compositionally biased region" description="Polar residues" evidence="4">
    <location>
        <begin position="1"/>
        <end position="10"/>
    </location>
</feature>
<name>A0A8F9TRJ2_9BACT</name>
<dbReference type="CDD" id="cd02208">
    <property type="entry name" value="cupin_RmlC-like"/>
    <property type="match status" value="1"/>
</dbReference>
<dbReference type="InterPro" id="IPR050204">
    <property type="entry name" value="AraC_XylS_family_regulators"/>
</dbReference>
<dbReference type="SUPFAM" id="SSF46689">
    <property type="entry name" value="Homeodomain-like"/>
    <property type="match status" value="2"/>
</dbReference>
<dbReference type="InterPro" id="IPR018060">
    <property type="entry name" value="HTH_AraC"/>
</dbReference>
<proteinExistence type="predicted"/>
<dbReference type="InterPro" id="IPR009057">
    <property type="entry name" value="Homeodomain-like_sf"/>
</dbReference>
<keyword evidence="3" id="KW-0804">Transcription</keyword>
<accession>A0A8F9TRJ2</accession>
<evidence type="ECO:0000256" key="1">
    <source>
        <dbReference type="ARBA" id="ARBA00023015"/>
    </source>
</evidence>
<feature type="domain" description="HTH araC/xylS-type" evidence="5">
    <location>
        <begin position="203"/>
        <end position="300"/>
    </location>
</feature>
<evidence type="ECO:0000259" key="5">
    <source>
        <dbReference type="PROSITE" id="PS01124"/>
    </source>
</evidence>
<dbReference type="GO" id="GO:0043565">
    <property type="term" value="F:sequence-specific DNA binding"/>
    <property type="evidence" value="ECO:0007669"/>
    <property type="project" value="InterPro"/>
</dbReference>
<dbReference type="PANTHER" id="PTHR46796">
    <property type="entry name" value="HTH-TYPE TRANSCRIPTIONAL ACTIVATOR RHAS-RELATED"/>
    <property type="match status" value="1"/>
</dbReference>
<gene>
    <name evidence="6" type="ORF">K0B96_11170</name>
</gene>
<dbReference type="PROSITE" id="PS01124">
    <property type="entry name" value="HTH_ARAC_FAMILY_2"/>
    <property type="match status" value="1"/>
</dbReference>
<dbReference type="InterPro" id="IPR037923">
    <property type="entry name" value="HTH-like"/>
</dbReference>
<dbReference type="Gene3D" id="1.10.10.60">
    <property type="entry name" value="Homeodomain-like"/>
    <property type="match status" value="1"/>
</dbReference>
<dbReference type="GO" id="GO:0003700">
    <property type="term" value="F:DNA-binding transcription factor activity"/>
    <property type="evidence" value="ECO:0007669"/>
    <property type="project" value="InterPro"/>
</dbReference>
<evidence type="ECO:0000256" key="3">
    <source>
        <dbReference type="ARBA" id="ARBA00023163"/>
    </source>
</evidence>
<organism evidence="6 7">
    <name type="scientific">Horticoccus luteus</name>
    <dbReference type="NCBI Taxonomy" id="2862869"/>
    <lineage>
        <taxon>Bacteria</taxon>
        <taxon>Pseudomonadati</taxon>
        <taxon>Verrucomicrobiota</taxon>
        <taxon>Opitutia</taxon>
        <taxon>Opitutales</taxon>
        <taxon>Opitutaceae</taxon>
        <taxon>Horticoccus</taxon>
    </lineage>
</organism>
<dbReference type="InterPro" id="IPR003313">
    <property type="entry name" value="AraC-bd"/>
</dbReference>
<feature type="region of interest" description="Disordered" evidence="4">
    <location>
        <begin position="1"/>
        <end position="21"/>
    </location>
</feature>
<dbReference type="SUPFAM" id="SSF51215">
    <property type="entry name" value="Regulatory protein AraC"/>
    <property type="match status" value="1"/>
</dbReference>
<keyword evidence="1" id="KW-0805">Transcription regulation</keyword>
<evidence type="ECO:0000313" key="7">
    <source>
        <dbReference type="Proteomes" id="UP000825051"/>
    </source>
</evidence>
<dbReference type="Pfam" id="PF12833">
    <property type="entry name" value="HTH_18"/>
    <property type="match status" value="1"/>
</dbReference>
<dbReference type="Pfam" id="PF02311">
    <property type="entry name" value="AraC_binding"/>
    <property type="match status" value="1"/>
</dbReference>
<evidence type="ECO:0000313" key="6">
    <source>
        <dbReference type="EMBL" id="QYM77879.1"/>
    </source>
</evidence>
<dbReference type="SMART" id="SM00342">
    <property type="entry name" value="HTH_ARAC"/>
    <property type="match status" value="1"/>
</dbReference>
<dbReference type="Proteomes" id="UP000825051">
    <property type="component" value="Chromosome"/>
</dbReference>
<dbReference type="RefSeq" id="WP_220160983.1">
    <property type="nucleotide sequence ID" value="NZ_CP080507.1"/>
</dbReference>
<protein>
    <submittedName>
        <fullName evidence="6">AraC family transcriptional regulator</fullName>
    </submittedName>
</protein>
<reference evidence="6" key="1">
    <citation type="submission" date="2021-08" db="EMBL/GenBank/DDBJ databases">
        <title>Genome of a novel bacterium of the phylum Verrucomicrobia, Oleiharenicola sp. KSB-15.</title>
        <authorList>
            <person name="Chung J.-H."/>
            <person name="Ahn J.-H."/>
            <person name="Yoon Y."/>
            <person name="Kim D.-Y."/>
            <person name="An S.-H."/>
            <person name="Park I."/>
            <person name="Yeon J."/>
        </authorList>
    </citation>
    <scope>NUCLEOTIDE SEQUENCE</scope>
    <source>
        <strain evidence="6">KSB-15</strain>
    </source>
</reference>
<dbReference type="AlphaFoldDB" id="A0A8F9TRJ2"/>
<sequence length="309" mass="35068">MSPKTKSNIAPATRHVMTPEQKARRTELFAGDIRLPGIVEIGRYHYAAAYEPLRLRTHPDGLEICFLARGRQTYRVNGRIYRLRGGEQYLVFPGEPHDSAGMPEEKGELYWLFVRLKPARQRLLFLTAAASADLRRELLAMPARHFAAAPGTRELLEEIFALVPTARSRADRLHVASRVLQFLLATIRASQRNRRAAPSPRIQRCLDHIARHPADPLTVPHLARLVRLSPSRFKMRFRAEIGLPPREYVLRHKLSLADIRLRRGEAVTAVAHDLGFSSSQYFATVFRRFAGHPPSALQPPRRPGRTSPP</sequence>
<dbReference type="EMBL" id="CP080507">
    <property type="protein sequence ID" value="QYM77879.1"/>
    <property type="molecule type" value="Genomic_DNA"/>
</dbReference>
<keyword evidence="7" id="KW-1185">Reference proteome</keyword>
<evidence type="ECO:0000256" key="2">
    <source>
        <dbReference type="ARBA" id="ARBA00023125"/>
    </source>
</evidence>
<evidence type="ECO:0000256" key="4">
    <source>
        <dbReference type="SAM" id="MobiDB-lite"/>
    </source>
</evidence>
<keyword evidence="2" id="KW-0238">DNA-binding</keyword>